<name>A0A8J5NHK4_FUSOX</name>
<accession>A0A8J5NHK4</accession>
<proteinExistence type="predicted"/>
<evidence type="ECO:0000313" key="1">
    <source>
        <dbReference type="EMBL" id="KAG7403602.1"/>
    </source>
</evidence>
<sequence>MEEAQVDAAERIATALANFRESKGRPSRVRRLPARFEEDEVYALPQRSQPPRFVESALPLHSRADYSTAEKRSASETSQKSTLPADHRAYIRASINNGWKKLNEYYDKLGESPLFAAAIILHPRFGISWSEATGVSEEQLDWLRDAKAGAKDYCTRWYDAKQGLSEETTKYDAAPRTMGQEGDQYTQWINSKTRKAFVTGGSVGDLETYLSLEP</sequence>
<dbReference type="AlphaFoldDB" id="A0A8J5NHK4"/>
<evidence type="ECO:0000313" key="2">
    <source>
        <dbReference type="Proteomes" id="UP000694050"/>
    </source>
</evidence>
<evidence type="ECO:0008006" key="3">
    <source>
        <dbReference type="Google" id="ProtNLM"/>
    </source>
</evidence>
<comment type="caution">
    <text evidence="1">The sequence shown here is derived from an EMBL/GenBank/DDBJ whole genome shotgun (WGS) entry which is preliminary data.</text>
</comment>
<dbReference type="EMBL" id="JAELUQ010000014">
    <property type="protein sequence ID" value="KAG7403602.1"/>
    <property type="molecule type" value="Genomic_DNA"/>
</dbReference>
<protein>
    <recommendedName>
        <fullName evidence="3">HAT C-terminal dimerisation domain-containing protein</fullName>
    </recommendedName>
</protein>
<organism evidence="1 2">
    <name type="scientific">Fusarium oxysporum f. sp. rapae</name>
    <dbReference type="NCBI Taxonomy" id="485398"/>
    <lineage>
        <taxon>Eukaryota</taxon>
        <taxon>Fungi</taxon>
        <taxon>Dikarya</taxon>
        <taxon>Ascomycota</taxon>
        <taxon>Pezizomycotina</taxon>
        <taxon>Sordariomycetes</taxon>
        <taxon>Hypocreomycetidae</taxon>
        <taxon>Hypocreales</taxon>
        <taxon>Nectriaceae</taxon>
        <taxon>Fusarium</taxon>
        <taxon>Fusarium oxysporum species complex</taxon>
    </lineage>
</organism>
<reference evidence="1" key="1">
    <citation type="submission" date="2021-04" db="EMBL/GenBank/DDBJ databases">
        <title>First draft genome resource for Brassicaceae pathogens Fusarium oxysporum f. sp. raphani and Fusarium oxysporum f. sp. rapae.</title>
        <authorList>
            <person name="Asai S."/>
        </authorList>
    </citation>
    <scope>NUCLEOTIDE SEQUENCE</scope>
    <source>
        <strain evidence="1">Tf1208</strain>
    </source>
</reference>
<gene>
    <name evidence="1" type="ORF">Forpe1208_v016118</name>
</gene>
<dbReference type="Proteomes" id="UP000694050">
    <property type="component" value="Unassembled WGS sequence"/>
</dbReference>